<feature type="region of interest" description="Disordered" evidence="1">
    <location>
        <begin position="2149"/>
        <end position="2178"/>
    </location>
</feature>
<feature type="region of interest" description="Disordered" evidence="1">
    <location>
        <begin position="1054"/>
        <end position="1107"/>
    </location>
</feature>
<feature type="compositionally biased region" description="Polar residues" evidence="1">
    <location>
        <begin position="1151"/>
        <end position="1162"/>
    </location>
</feature>
<feature type="region of interest" description="Disordered" evidence="1">
    <location>
        <begin position="2611"/>
        <end position="2634"/>
    </location>
</feature>
<feature type="compositionally biased region" description="Basic residues" evidence="1">
    <location>
        <begin position="1"/>
        <end position="10"/>
    </location>
</feature>
<feature type="compositionally biased region" description="Polar residues" evidence="1">
    <location>
        <begin position="511"/>
        <end position="522"/>
    </location>
</feature>
<feature type="compositionally biased region" description="Polar residues" evidence="1">
    <location>
        <begin position="1401"/>
        <end position="1417"/>
    </location>
</feature>
<feature type="region of interest" description="Disordered" evidence="1">
    <location>
        <begin position="2043"/>
        <end position="2125"/>
    </location>
</feature>
<feature type="region of interest" description="Disordered" evidence="1">
    <location>
        <begin position="1287"/>
        <end position="1351"/>
    </location>
</feature>
<feature type="region of interest" description="Disordered" evidence="1">
    <location>
        <begin position="58"/>
        <end position="89"/>
    </location>
</feature>
<evidence type="ECO:0000256" key="1">
    <source>
        <dbReference type="SAM" id="MobiDB-lite"/>
    </source>
</evidence>
<feature type="region of interest" description="Disordered" evidence="1">
    <location>
        <begin position="1976"/>
        <end position="1996"/>
    </location>
</feature>
<feature type="compositionally biased region" description="Polar residues" evidence="1">
    <location>
        <begin position="351"/>
        <end position="366"/>
    </location>
</feature>
<name>A0A177UH19_9BASI</name>
<feature type="region of interest" description="Disordered" evidence="1">
    <location>
        <begin position="727"/>
        <end position="878"/>
    </location>
</feature>
<feature type="region of interest" description="Disordered" evidence="1">
    <location>
        <begin position="1"/>
        <end position="35"/>
    </location>
</feature>
<feature type="compositionally biased region" description="Polar residues" evidence="1">
    <location>
        <begin position="326"/>
        <end position="338"/>
    </location>
</feature>
<feature type="compositionally biased region" description="Polar residues" evidence="1">
    <location>
        <begin position="898"/>
        <end position="924"/>
    </location>
</feature>
<comment type="caution">
    <text evidence="3">The sequence shown here is derived from an EMBL/GenBank/DDBJ whole genome shotgun (WGS) entry which is preliminary data.</text>
</comment>
<gene>
    <name evidence="3" type="ORF">A4X03_0g2489</name>
    <name evidence="2" type="ORF">JKIAZH3_G5363</name>
</gene>
<feature type="region of interest" description="Disordered" evidence="1">
    <location>
        <begin position="1129"/>
        <end position="1252"/>
    </location>
</feature>
<evidence type="ECO:0000313" key="3">
    <source>
        <dbReference type="EMBL" id="KAE8262397.1"/>
    </source>
</evidence>
<feature type="compositionally biased region" description="Polar residues" evidence="1">
    <location>
        <begin position="747"/>
        <end position="756"/>
    </location>
</feature>
<feature type="compositionally biased region" description="Pro residues" evidence="1">
    <location>
        <begin position="801"/>
        <end position="813"/>
    </location>
</feature>
<feature type="compositionally biased region" description="Low complexity" evidence="1">
    <location>
        <begin position="727"/>
        <end position="739"/>
    </location>
</feature>
<feature type="region of interest" description="Disordered" evidence="1">
    <location>
        <begin position="1598"/>
        <end position="1619"/>
    </location>
</feature>
<feature type="compositionally biased region" description="Polar residues" evidence="1">
    <location>
        <begin position="1976"/>
        <end position="1986"/>
    </location>
</feature>
<dbReference type="EMBL" id="CAJHJG010000814">
    <property type="protein sequence ID" value="CAD6906138.1"/>
    <property type="molecule type" value="Genomic_DNA"/>
</dbReference>
<feature type="compositionally biased region" description="Polar residues" evidence="1">
    <location>
        <begin position="1299"/>
        <end position="1313"/>
    </location>
</feature>
<feature type="compositionally biased region" description="Low complexity" evidence="1">
    <location>
        <begin position="605"/>
        <end position="617"/>
    </location>
</feature>
<reference evidence="3" key="1">
    <citation type="submission" date="2016-04" db="EMBL/GenBank/DDBJ databases">
        <authorList>
            <person name="Nguyen H.D."/>
            <person name="Kesanakurti P."/>
            <person name="Cullis J."/>
            <person name="Levesque C.A."/>
            <person name="Hambleton S."/>
        </authorList>
    </citation>
    <scope>NUCLEOTIDE SEQUENCE</scope>
    <source>
        <strain evidence="3">DAOMC 238032</strain>
    </source>
</reference>
<feature type="compositionally biased region" description="Polar residues" evidence="1">
    <location>
        <begin position="1222"/>
        <end position="1231"/>
    </location>
</feature>
<feature type="compositionally biased region" description="Low complexity" evidence="1">
    <location>
        <begin position="1129"/>
        <end position="1150"/>
    </location>
</feature>
<feature type="compositionally biased region" description="Acidic residues" evidence="1">
    <location>
        <begin position="2677"/>
        <end position="2690"/>
    </location>
</feature>
<feature type="compositionally biased region" description="Basic and acidic residues" evidence="1">
    <location>
        <begin position="666"/>
        <end position="676"/>
    </location>
</feature>
<feature type="compositionally biased region" description="Polar residues" evidence="1">
    <location>
        <begin position="15"/>
        <end position="35"/>
    </location>
</feature>
<feature type="compositionally biased region" description="Low complexity" evidence="1">
    <location>
        <begin position="572"/>
        <end position="588"/>
    </location>
</feature>
<feature type="region of interest" description="Disordered" evidence="1">
    <location>
        <begin position="2677"/>
        <end position="2702"/>
    </location>
</feature>
<feature type="compositionally biased region" description="Polar residues" evidence="1">
    <location>
        <begin position="1723"/>
        <end position="1732"/>
    </location>
</feature>
<feature type="compositionally biased region" description="Low complexity" evidence="1">
    <location>
        <begin position="1085"/>
        <end position="1094"/>
    </location>
</feature>
<feature type="compositionally biased region" description="Polar residues" evidence="1">
    <location>
        <begin position="547"/>
        <end position="556"/>
    </location>
</feature>
<feature type="compositionally biased region" description="Polar residues" evidence="1">
    <location>
        <begin position="2324"/>
        <end position="2339"/>
    </location>
</feature>
<feature type="region of interest" description="Disordered" evidence="1">
    <location>
        <begin position="1827"/>
        <end position="1928"/>
    </location>
</feature>
<sequence length="2929" mass="308180">MLKSLRRKKTRDNSQHLSVASSQSGRGSIAASQSSRNTFGDVIVISTADNYAPPAVPSAAGLSPSAPSISSFTRATKEPGSSANSVRSYGDAPPSLGVLPDDANFRSSLILPHLERRFSLLNTISPEDMRSHLRAQRARAQEKSRPFLKEEEEEEIIAQLQARIEANAKARGEVIPSPPPGKGKLGILLPPVNDHPWDSVIGRGTDGFGGHTPIYSSSADGGDDRDLDTVEEQSPDLPTANGDTSSPPVGQLSPPMGAESTGIDSPPSPSRRENNDRAVGSLFASRGTRADAAYMRNVAKQRGTDKPVSPPGESSSGPTPSPPTSATDTNQLHVTSGTGEPPQAEIGRGPDTSTLQNLSVSPSHPQINIVPDDAPEEIDNIGNIPRGSSDGEMPSFREQLQRHQQHQRQSTLLTTLTPEAFRRVSTALDELFDHFRAEAGVSPVDDESDTQHESGAAGEFDSNDMAEVPEESESQRNSVSASQDMGTTAPLSIRGPSGSNFFDQEHRPDETTTAGMTSSLVEQSGGDDGAEGHGPTMPGGLGAVPSSALSSRSGNNAGIKGVPSNLALSPFPTQSRSPSISSAITTPSGAGSPSQSPLERHARTFSIDSFGSSASSIPRNGLLPTLPSKRTSSLPKRERKAIKERESKQSNKSEADASNQTGAMSEKQKGKQRDDTGADEGSGPQRSGGEAASLRTSLTEQPLSTLAAGLNGLASAIGNGALAVATSTAAALTSGSPTAEAADQHNSETQSQSWKSQARIDDTIDEEVAQMDARSPTPRAVAAGAPNVHRRYESSSSAGAPPTPVPGPLPPVPRGSLGSSFRARPRLEHMRGASTFSQMSFTSADSFRSAEEGESIAEARTLLEEEENNSQDAGSLRSNAFDLQADLLTVGEPGIQPSRASSTSLQPPASRGRSLSATDSASGTSGRGSYMEDDELEADEEADDAFQYDRRATLRAAPRSTESFDAFDETAVRGFGLASDMTIKMPGSFSPNGTSTSTVTLQPSPVLTADSALAVTPTFGGKRELELPSSSAWASASQPGSPLPVIPAALSTDSDRFSAPSISSAAATTDRTSQFSGQGDRPPRSSGTMGSTSSATHRRDASNASVTSFSGEASLIGAHNIGIRRRSSTLSTRIYRPPSASTTSPDTPASVRSSVASGTGNVQGAPAVPRHSRNRSGSVEGLRSIDSAEHAMQPSNVAVVSQRPPAEGSSGEPMNLAGYANQYGQHPSSGRPTGRPGHMPTGSGSSYGHQRFGSAAGTQLSFDPANGRIRVGPNVPNAYTFAPVSPTSGHPPSMMAHSASGTLSQPVIDSPQSPAVLPSMLARQAYPSSQTSSAHSHGGPPPPAPSEGPVAMMQMSAQPGFAISTQQNSGGQGSLANMHRRRISNKESNGSLNRNPPMATLTESNNGTRPASTTSSNGVSGPKGSIPSGGAGGLGSGFSPSTSVSHASTGQRSPLHYVNNSITSPTLSREPSDASHASRWNKPMPMTPAGPPSAYQAQMGAMGITKRPSEASLSSSLAAYATNVPITPPAMSHHSSNPSIAGSIRGTPASTTVLAGAIAARHNYVPQYHRTRGRSNSGSSAALNSIASPSGLDLAGFFTPSPPTTPASPGIQQQMSLQAQQNVAASGGFRAVASAAQAATADSMSMPPPALVAQRRAPPGPVNPPGFSFPARTSESQDGESADSRSLNTSGTRQNTASSREDTLRSDRLYVSSTTKKADRTSIRSVSDINASSDEEEEVTAPKAGRMSVGEDVWATVARNTSMQRTQGSGKGNAPGGRAASVKSPEPQMMRKRSRDLLSAPMGEASIPLHTDSSVLTAEQLAEIQSALARSETQRSVSRAGASSRLEAYPPPVPAIPDSVQQETGNPNIGLLQDTSSHSPAASTPFFSPREGLSHDSMLQGSGFNEYGSRQELGPGFVDGPQRSQPLQPAYLPAFTANTATFTPMVQTTPPTTHIAASTPVLASAFKSEVMYDVTTSHRPTSPTFSHRSKRSDLPSIRDLSTQAAGFRPISPIHDLDEHALSLSQAIDEANAQHIEFAFPAMTDQGHRRGNSSMDSRFSGRTPLPVPGTQQAAVGRHTVIQEESTEYENGHHRVSSQSRAPRRSKSHDQLTNANNTPEEDDPRTAASEAHLALGPRLVDDVAAQTRAATRALKGPEENAALAVPKRSRTLSKRKSQKKINKIISQPQLLGTTQRLDHAMDIKMPEAALKRSPSKTGNDSRSTRGKKNHDTVQSSSNDDPDNRTRHRRHSSSFGHSGEYNKSPWTQAPATPEASVGGAGSSMFFPKPSPAATSSSSKFGSRILEKFRSRKRTGDFSIFERLTSSNAPAKSTNGLTKSPASSFGHATLGPEPPMMNDPSSFNGYANSHDSYSGYQQGSLDGSPNGLTPNYGNQPQALPRNMSQADRETRLRLVSALSFGSPLNQTIDESMGAHLVTMPEETETTQQKAAGVQVEEAKLNGSPPGRTNDTVQTAMPHLRLAPSPDGMNVAPTRSARDTIVRRTIIIPTDTVFDKRKSLMSASAKRKSRAVKPAEEKASMERNPPPSPDLSVPAATEDSKAPRSSVSAEDPKAKRTSARKSVQDRPATPPGAAGVGGLHRRKISADMLANQPLPNFSSQLGLDVPSTPRKSLNQNRGLGPSASLVSLLQAGGTDRLAPPMPSPGAPSIMSHGNGSFYDFYLNEDEDGDEDEDEVDPRGLQPSPSLENSMRNHIEVTERADGSVVWQVIAGLAERSSVYSDEHRLSYLSGGSRTRESMRESMMFRGPRVESVYVPETNEKSFAGLNPDDSRSFFTPKRAGHRKSFSFDNHPMPSMPSMPSAISSSNMNGEATEQLASEGHGRPSGQSFEDTSQQFTTPIGFDMATTTGPATRILYTNDADLAQLLESFALGKDSAKFDFVKEDLGNSAPAPDSSADHSRQRVEAEIYTLLNNQN</sequence>
<accession>A0A177UH19</accession>
<feature type="region of interest" description="Disordered" evidence="1">
    <location>
        <begin position="1761"/>
        <end position="1793"/>
    </location>
</feature>
<evidence type="ECO:0000313" key="4">
    <source>
        <dbReference type="Proteomes" id="UP000077671"/>
    </source>
</evidence>
<feature type="region of interest" description="Disordered" evidence="1">
    <location>
        <begin position="892"/>
        <end position="938"/>
    </location>
</feature>
<feature type="region of interest" description="Disordered" evidence="1">
    <location>
        <begin position="2324"/>
        <end position="2403"/>
    </location>
</feature>
<feature type="region of interest" description="Disordered" evidence="1">
    <location>
        <begin position="198"/>
        <end position="414"/>
    </location>
</feature>
<feature type="compositionally biased region" description="Basic and acidic residues" evidence="1">
    <location>
        <begin position="641"/>
        <end position="655"/>
    </location>
</feature>
<feature type="region of interest" description="Disordered" evidence="1">
    <location>
        <begin position="440"/>
        <end position="698"/>
    </location>
</feature>
<feature type="compositionally biased region" description="Low complexity" evidence="1">
    <location>
        <begin position="2806"/>
        <end position="2822"/>
    </location>
</feature>
<proteinExistence type="predicted"/>
<reference evidence="3" key="2">
    <citation type="journal article" date="2019" name="IMA Fungus">
        <title>Genome sequencing and comparison of five Tilletia species to identify candidate genes for the detection of regulated species infecting wheat.</title>
        <authorList>
            <person name="Nguyen H.D.T."/>
            <person name="Sultana T."/>
            <person name="Kesanakurti P."/>
            <person name="Hambleton S."/>
        </authorList>
    </citation>
    <scope>NUCLEOTIDE SEQUENCE</scope>
    <source>
        <strain evidence="3">DAOMC 238032</strain>
    </source>
</reference>
<feature type="compositionally biased region" description="Low complexity" evidence="1">
    <location>
        <begin position="1058"/>
        <end position="1067"/>
    </location>
</feature>
<protein>
    <submittedName>
        <fullName evidence="3">Uncharacterized protein</fullName>
    </submittedName>
</protein>
<reference evidence="2" key="3">
    <citation type="submission" date="2020-10" db="EMBL/GenBank/DDBJ databases">
        <authorList>
            <person name="Sedaghatjoo S."/>
        </authorList>
    </citation>
    <scope>NUCLEOTIDE SEQUENCE</scope>
    <source>
        <strain evidence="2">AZH3</strain>
    </source>
</reference>
<feature type="compositionally biased region" description="Low complexity" evidence="1">
    <location>
        <begin position="58"/>
        <end position="71"/>
    </location>
</feature>
<feature type="region of interest" description="Disordered" evidence="1">
    <location>
        <begin position="1385"/>
        <end position="1496"/>
    </location>
</feature>
<keyword evidence="5" id="KW-1185">Reference proteome</keyword>
<feature type="compositionally biased region" description="Basic residues" evidence="1">
    <location>
        <begin position="2165"/>
        <end position="2178"/>
    </location>
</feature>
<feature type="region of interest" description="Disordered" evidence="1">
    <location>
        <begin position="2203"/>
        <end position="2280"/>
    </location>
</feature>
<dbReference type="EMBL" id="LWDD02000243">
    <property type="protein sequence ID" value="KAE8262397.1"/>
    <property type="molecule type" value="Genomic_DNA"/>
</dbReference>
<feature type="region of interest" description="Disordered" evidence="1">
    <location>
        <begin position="1643"/>
        <end position="1748"/>
    </location>
</feature>
<feature type="region of interest" description="Disordered" evidence="1">
    <location>
        <begin position="2514"/>
        <end position="2594"/>
    </location>
</feature>
<evidence type="ECO:0000313" key="5">
    <source>
        <dbReference type="Proteomes" id="UP000836402"/>
    </source>
</evidence>
<feature type="compositionally biased region" description="Polar residues" evidence="1">
    <location>
        <begin position="2355"/>
        <end position="2401"/>
    </location>
</feature>
<feature type="region of interest" description="Disordered" evidence="1">
    <location>
        <begin position="2797"/>
        <end position="2847"/>
    </location>
</feature>
<evidence type="ECO:0000313" key="2">
    <source>
        <dbReference type="EMBL" id="CAD6906138.1"/>
    </source>
</evidence>
<feature type="compositionally biased region" description="Acidic residues" evidence="1">
    <location>
        <begin position="461"/>
        <end position="472"/>
    </location>
</feature>
<feature type="compositionally biased region" description="Polar residues" evidence="1">
    <location>
        <begin position="1442"/>
        <end position="1469"/>
    </location>
</feature>
<feature type="compositionally biased region" description="Basic and acidic residues" evidence="1">
    <location>
        <begin position="1699"/>
        <end position="1708"/>
    </location>
</feature>
<feature type="compositionally biased region" description="Gly residues" evidence="1">
    <location>
        <begin position="1427"/>
        <end position="1436"/>
    </location>
</feature>
<dbReference type="Proteomes" id="UP000077671">
    <property type="component" value="Unassembled WGS sequence"/>
</dbReference>
<feature type="compositionally biased region" description="Polar residues" evidence="1">
    <location>
        <begin position="475"/>
        <end position="490"/>
    </location>
</feature>
<dbReference type="Proteomes" id="UP000836402">
    <property type="component" value="Unassembled WGS sequence"/>
</dbReference>
<feature type="compositionally biased region" description="Polar residues" evidence="1">
    <location>
        <begin position="1684"/>
        <end position="1698"/>
    </location>
</feature>
<organism evidence="3 4">
    <name type="scientific">Tilletia caries</name>
    <name type="common">wheat bunt fungus</name>
    <dbReference type="NCBI Taxonomy" id="13290"/>
    <lineage>
        <taxon>Eukaryota</taxon>
        <taxon>Fungi</taxon>
        <taxon>Dikarya</taxon>
        <taxon>Basidiomycota</taxon>
        <taxon>Ustilaginomycotina</taxon>
        <taxon>Exobasidiomycetes</taxon>
        <taxon>Tilletiales</taxon>
        <taxon>Tilletiaceae</taxon>
        <taxon>Tilletia</taxon>
    </lineage>
</organism>
<feature type="compositionally biased region" description="Polar residues" evidence="1">
    <location>
        <begin position="1859"/>
        <end position="1886"/>
    </location>
</feature>
<feature type="compositionally biased region" description="Polar residues" evidence="1">
    <location>
        <begin position="834"/>
        <end position="846"/>
    </location>
</feature>